<dbReference type="AlphaFoldDB" id="A0A6P7YRZ4"/>
<keyword evidence="8" id="KW-1015">Disulfide bond</keyword>
<comment type="subcellular location">
    <subcellularLocation>
        <location evidence="1">Cell membrane</location>
        <topology evidence="1">Single-pass type I membrane protein</topology>
    </subcellularLocation>
</comment>
<name>A0A6P7YRZ4_9AMPH</name>
<dbReference type="GO" id="GO:0005886">
    <property type="term" value="C:plasma membrane"/>
    <property type="evidence" value="ECO:0007669"/>
    <property type="project" value="UniProtKB-SubCell"/>
</dbReference>
<dbReference type="GO" id="GO:0098609">
    <property type="term" value="P:cell-cell adhesion"/>
    <property type="evidence" value="ECO:0007669"/>
    <property type="project" value="TreeGrafter"/>
</dbReference>
<evidence type="ECO:0000256" key="10">
    <source>
        <dbReference type="ARBA" id="ARBA00023319"/>
    </source>
</evidence>
<dbReference type="GO" id="GO:0031295">
    <property type="term" value="P:T cell costimulation"/>
    <property type="evidence" value="ECO:0007669"/>
    <property type="project" value="InterPro"/>
</dbReference>
<evidence type="ECO:0000256" key="3">
    <source>
        <dbReference type="ARBA" id="ARBA00022475"/>
    </source>
</evidence>
<dbReference type="Proteomes" id="UP000515156">
    <property type="component" value="Chromosome 7"/>
</dbReference>
<organism evidence="15 16">
    <name type="scientific">Microcaecilia unicolor</name>
    <dbReference type="NCBI Taxonomy" id="1415580"/>
    <lineage>
        <taxon>Eukaryota</taxon>
        <taxon>Metazoa</taxon>
        <taxon>Chordata</taxon>
        <taxon>Craniata</taxon>
        <taxon>Vertebrata</taxon>
        <taxon>Euteleostomi</taxon>
        <taxon>Amphibia</taxon>
        <taxon>Gymnophiona</taxon>
        <taxon>Siphonopidae</taxon>
        <taxon>Microcaecilia</taxon>
    </lineage>
</organism>
<evidence type="ECO:0000256" key="8">
    <source>
        <dbReference type="ARBA" id="ARBA00023157"/>
    </source>
</evidence>
<protein>
    <recommendedName>
        <fullName evidence="2">Inducible T-cell costimulator</fullName>
    </recommendedName>
</protein>
<evidence type="ECO:0000256" key="11">
    <source>
        <dbReference type="ARBA" id="ARBA00049688"/>
    </source>
</evidence>
<dbReference type="GeneID" id="115474573"/>
<evidence type="ECO:0000313" key="15">
    <source>
        <dbReference type="Proteomes" id="UP000515156"/>
    </source>
</evidence>
<evidence type="ECO:0000256" key="4">
    <source>
        <dbReference type="ARBA" id="ARBA00022692"/>
    </source>
</evidence>
<evidence type="ECO:0000256" key="9">
    <source>
        <dbReference type="ARBA" id="ARBA00023180"/>
    </source>
</evidence>
<dbReference type="Pfam" id="PF15910">
    <property type="entry name" value="V-set_2"/>
    <property type="match status" value="1"/>
</dbReference>
<keyword evidence="7 12" id="KW-0472">Membrane</keyword>
<evidence type="ECO:0000313" key="16">
    <source>
        <dbReference type="RefSeq" id="XP_030065949.1"/>
    </source>
</evidence>
<dbReference type="InterPro" id="IPR013106">
    <property type="entry name" value="Ig_V-set"/>
</dbReference>
<feature type="domain" description="Immunoglobulin V-set" evidence="14">
    <location>
        <begin position="34"/>
        <end position="141"/>
    </location>
</feature>
<dbReference type="Gene3D" id="2.60.40.10">
    <property type="entry name" value="Immunoglobulins"/>
    <property type="match status" value="1"/>
</dbReference>
<dbReference type="InterPro" id="IPR039943">
    <property type="entry name" value="ICOS"/>
</dbReference>
<comment type="subunit">
    <text evidence="11">Homodimer; disulfide-linked. Interacts with ICOSLG. Interacts with PIK3R1. Interacts with TBK1; this interaction is critical for the maturation of T follicular regulatory cells.</text>
</comment>
<accession>A0A6P7YRZ4</accession>
<dbReference type="GO" id="GO:0002517">
    <property type="term" value="P:T cell tolerance induction"/>
    <property type="evidence" value="ECO:0007669"/>
    <property type="project" value="TreeGrafter"/>
</dbReference>
<dbReference type="RefSeq" id="XP_030065949.1">
    <property type="nucleotide sequence ID" value="XM_030210089.1"/>
</dbReference>
<dbReference type="SUPFAM" id="SSF48726">
    <property type="entry name" value="Immunoglobulin"/>
    <property type="match status" value="1"/>
</dbReference>
<dbReference type="KEGG" id="muo:115474573"/>
<dbReference type="InterPro" id="IPR036179">
    <property type="entry name" value="Ig-like_dom_sf"/>
</dbReference>
<evidence type="ECO:0000256" key="1">
    <source>
        <dbReference type="ARBA" id="ARBA00004251"/>
    </source>
</evidence>
<evidence type="ECO:0000256" key="7">
    <source>
        <dbReference type="ARBA" id="ARBA00023136"/>
    </source>
</evidence>
<sequence length="208" mass="23598">MASMQAILKLSVSAISLFCMVGAEHTVSSPQVIVGFLNGQLNLSCQHNTSQNIEEFNVSLLKMNASHKLCELTWQRGKVETKRLDTLVDCQPQYVNNCTVFTLSKLQVKDTASYSCLVEINFPPPYLNFIINKTYVYIHDSELQNCDLSLQMLWILLFAVAMICVILAIITIILYLQIRLKKQDPTPYEQNSEYMPMAAVTKARHPVF</sequence>
<evidence type="ECO:0000256" key="5">
    <source>
        <dbReference type="ARBA" id="ARBA00022729"/>
    </source>
</evidence>
<dbReference type="PANTHER" id="PTHR20904">
    <property type="entry name" value="INDUCIBLE T-CELL COSTIMULATOR ICOS"/>
    <property type="match status" value="1"/>
</dbReference>
<evidence type="ECO:0000256" key="13">
    <source>
        <dbReference type="SAM" id="SignalP"/>
    </source>
</evidence>
<feature type="chain" id="PRO_5027967921" description="Inducible T-cell costimulator" evidence="13">
    <location>
        <begin position="24"/>
        <end position="208"/>
    </location>
</feature>
<proteinExistence type="predicted"/>
<keyword evidence="15" id="KW-1185">Reference proteome</keyword>
<dbReference type="OrthoDB" id="9403189at2759"/>
<evidence type="ECO:0000256" key="6">
    <source>
        <dbReference type="ARBA" id="ARBA00022989"/>
    </source>
</evidence>
<keyword evidence="5 13" id="KW-0732">Signal</keyword>
<evidence type="ECO:0000259" key="14">
    <source>
        <dbReference type="Pfam" id="PF15910"/>
    </source>
</evidence>
<dbReference type="InterPro" id="IPR013783">
    <property type="entry name" value="Ig-like_fold"/>
</dbReference>
<dbReference type="InParanoid" id="A0A6P7YRZ4"/>
<feature type="signal peptide" evidence="13">
    <location>
        <begin position="1"/>
        <end position="23"/>
    </location>
</feature>
<keyword evidence="10" id="KW-0393">Immunoglobulin domain</keyword>
<evidence type="ECO:0000256" key="12">
    <source>
        <dbReference type="SAM" id="Phobius"/>
    </source>
</evidence>
<dbReference type="PANTHER" id="PTHR20904:SF0">
    <property type="entry name" value="INDUCIBLE T-CELL COSTIMULATOR"/>
    <property type="match status" value="1"/>
</dbReference>
<keyword evidence="6 12" id="KW-1133">Transmembrane helix</keyword>
<feature type="transmembrane region" description="Helical" evidence="12">
    <location>
        <begin position="152"/>
        <end position="176"/>
    </location>
</feature>
<reference evidence="16" key="1">
    <citation type="submission" date="2025-08" db="UniProtKB">
        <authorList>
            <consortium name="RefSeq"/>
        </authorList>
    </citation>
    <scope>IDENTIFICATION</scope>
</reference>
<gene>
    <name evidence="16" type="primary">LOC115474573</name>
</gene>
<keyword evidence="3" id="KW-1003">Cell membrane</keyword>
<evidence type="ECO:0000256" key="2">
    <source>
        <dbReference type="ARBA" id="ARBA00019739"/>
    </source>
</evidence>
<keyword evidence="4 12" id="KW-0812">Transmembrane</keyword>
<keyword evidence="9" id="KW-0325">Glycoprotein</keyword>